<evidence type="ECO:0000259" key="2">
    <source>
        <dbReference type="PROSITE" id="PS50006"/>
    </source>
</evidence>
<evidence type="ECO:0000313" key="3">
    <source>
        <dbReference type="EMBL" id="CAH0375474.1"/>
    </source>
</evidence>
<name>A0A8J2X0U8_9STRA</name>
<feature type="region of interest" description="Disordered" evidence="1">
    <location>
        <begin position="123"/>
        <end position="259"/>
    </location>
</feature>
<protein>
    <recommendedName>
        <fullName evidence="2">FHA domain-containing protein</fullName>
    </recommendedName>
</protein>
<dbReference type="SUPFAM" id="SSF49879">
    <property type="entry name" value="SMAD/FHA domain"/>
    <property type="match status" value="1"/>
</dbReference>
<evidence type="ECO:0000256" key="1">
    <source>
        <dbReference type="SAM" id="MobiDB-lite"/>
    </source>
</evidence>
<dbReference type="PROSITE" id="PS50006">
    <property type="entry name" value="FHA_DOMAIN"/>
    <property type="match status" value="1"/>
</dbReference>
<sequence>MPYELVDRATNAARVIPPRGAWLTIGREPPEENDVVRHEQEVSRRHAQLHEARDGIMLRVLSPNGVYKHGERGRIAMDPATGVEPEFGPLHDGDQFSLLRPGKFDDDVAFFIRQVSAAAPAPPALVDLTGDDSPAADPTPSSRDAASEGAFAPPAPAPRRASPPSPRARRLRYDDASSRSRSPPPARDRSPPAEPPARRRDRSPPAARARSRSPKRQKQSVATPLRTHVIDAEEGTYSQDGSKLAIRPAPAANRPHGTPTKARLTLLSWNLGSEQRPGAGGLRTHRLLSQKLDDELEWAALDWLDETKRERCEALLVSRGAVEVVDVGRDVISGDPQVCADERNRARERSLNGFQAADGTFVAPDPDAAGKKVVSAEDLTRETAGRTFPWAELRVRARGGRAGAPPAAVKIAACHVRNGDRVMRADARRWLRANGRAPGRVAAILAGDFNDDLTAASRADSDYARSLCRVLWPRRAAGNENYPEAYWVHENNSGEKTRKYDPRAEARDAGFDHRGWGWGSYHGYHGLARFYDGQFVNKGRIIDGAMCFGESESVRCDAARLVTDGFDYADIDEDAGEELAAVMRHAPSDHFPVQTDLTLALFPTRARQTGAVL</sequence>
<dbReference type="SUPFAM" id="SSF56219">
    <property type="entry name" value="DNase I-like"/>
    <property type="match status" value="1"/>
</dbReference>
<evidence type="ECO:0000313" key="4">
    <source>
        <dbReference type="Proteomes" id="UP000789595"/>
    </source>
</evidence>
<dbReference type="CDD" id="cd00060">
    <property type="entry name" value="FHA"/>
    <property type="match status" value="1"/>
</dbReference>
<organism evidence="3 4">
    <name type="scientific">Pelagomonas calceolata</name>
    <dbReference type="NCBI Taxonomy" id="35677"/>
    <lineage>
        <taxon>Eukaryota</taxon>
        <taxon>Sar</taxon>
        <taxon>Stramenopiles</taxon>
        <taxon>Ochrophyta</taxon>
        <taxon>Pelagophyceae</taxon>
        <taxon>Pelagomonadales</taxon>
        <taxon>Pelagomonadaceae</taxon>
        <taxon>Pelagomonas</taxon>
    </lineage>
</organism>
<dbReference type="Pfam" id="PF00498">
    <property type="entry name" value="FHA"/>
    <property type="match status" value="1"/>
</dbReference>
<keyword evidence="4" id="KW-1185">Reference proteome</keyword>
<feature type="compositionally biased region" description="Basic residues" evidence="1">
    <location>
        <begin position="209"/>
        <end position="218"/>
    </location>
</feature>
<feature type="domain" description="FHA" evidence="2">
    <location>
        <begin position="23"/>
        <end position="73"/>
    </location>
</feature>
<dbReference type="InterPro" id="IPR000253">
    <property type="entry name" value="FHA_dom"/>
</dbReference>
<proteinExistence type="predicted"/>
<reference evidence="3" key="1">
    <citation type="submission" date="2021-11" db="EMBL/GenBank/DDBJ databases">
        <authorList>
            <consortium name="Genoscope - CEA"/>
            <person name="William W."/>
        </authorList>
    </citation>
    <scope>NUCLEOTIDE SEQUENCE</scope>
</reference>
<accession>A0A8J2X0U8</accession>
<dbReference type="EMBL" id="CAKKNE010000004">
    <property type="protein sequence ID" value="CAH0375474.1"/>
    <property type="molecule type" value="Genomic_DNA"/>
</dbReference>
<dbReference type="AlphaFoldDB" id="A0A8J2X0U8"/>
<dbReference type="Proteomes" id="UP000789595">
    <property type="component" value="Unassembled WGS sequence"/>
</dbReference>
<comment type="caution">
    <text evidence="3">The sequence shown here is derived from an EMBL/GenBank/DDBJ whole genome shotgun (WGS) entry which is preliminary data.</text>
</comment>
<dbReference type="Gene3D" id="3.60.10.10">
    <property type="entry name" value="Endonuclease/exonuclease/phosphatase"/>
    <property type="match status" value="1"/>
</dbReference>
<dbReference type="Gene3D" id="2.60.200.20">
    <property type="match status" value="1"/>
</dbReference>
<gene>
    <name evidence="3" type="ORF">PECAL_4P28110</name>
</gene>
<dbReference type="InterPro" id="IPR036691">
    <property type="entry name" value="Endo/exonu/phosph_ase_sf"/>
</dbReference>
<feature type="compositionally biased region" description="Pro residues" evidence="1">
    <location>
        <begin position="153"/>
        <end position="166"/>
    </location>
</feature>
<dbReference type="InterPro" id="IPR008984">
    <property type="entry name" value="SMAD_FHA_dom_sf"/>
</dbReference>